<dbReference type="AlphaFoldDB" id="A0A813X1C3"/>
<proteinExistence type="predicted"/>
<reference evidence="2" key="1">
    <citation type="submission" date="2021-02" db="EMBL/GenBank/DDBJ databases">
        <authorList>
            <person name="Nowell W R."/>
        </authorList>
    </citation>
    <scope>NUCLEOTIDE SEQUENCE</scope>
</reference>
<feature type="compositionally biased region" description="Polar residues" evidence="1">
    <location>
        <begin position="100"/>
        <end position="112"/>
    </location>
</feature>
<dbReference type="Proteomes" id="UP000663852">
    <property type="component" value="Unassembled WGS sequence"/>
</dbReference>
<comment type="caution">
    <text evidence="2">The sequence shown here is derived from an EMBL/GenBank/DDBJ whole genome shotgun (WGS) entry which is preliminary data.</text>
</comment>
<organism evidence="2 3">
    <name type="scientific">Adineta ricciae</name>
    <name type="common">Rotifer</name>
    <dbReference type="NCBI Taxonomy" id="249248"/>
    <lineage>
        <taxon>Eukaryota</taxon>
        <taxon>Metazoa</taxon>
        <taxon>Spiralia</taxon>
        <taxon>Gnathifera</taxon>
        <taxon>Rotifera</taxon>
        <taxon>Eurotatoria</taxon>
        <taxon>Bdelloidea</taxon>
        <taxon>Adinetida</taxon>
        <taxon>Adinetidae</taxon>
        <taxon>Adineta</taxon>
    </lineage>
</organism>
<evidence type="ECO:0000256" key="1">
    <source>
        <dbReference type="SAM" id="MobiDB-lite"/>
    </source>
</evidence>
<name>A0A813X1C3_ADIRI</name>
<sequence>MGNNSSTPTKKKPIKKKQQSFCCPCFSGHSASSASLSSDEKYFPTFDRIKSNDKTYPSPPLVINAIPSTSIHTPNEIDKNLSSAKNRRSVSLHNVISTVPDNANDNQNNIQPQCKPPLPPGKSRTVTKLPPTGRSFRGTLAETKRSYYSQSIEHARLSIEDLEKSLHGASSIDQWIDSLRILGTPSLNRNKATRTVVSTNNNKKIKRSRTIGDECDDSENILNGSYRQENCALIDKQSSSSKPDFPHILTLKFNRDFLSFAKSVELNFHFQDFLTRIASSKAKQTFKHHFQLATIIYPFAGADQILADDLNLFHITPFESILPALSSNTHSTYKTCEQIRSKCYFVPGIEYKIEADDEEYRKKRIELDRTHVVITLENKTKESTDSTTTVPPMKKAPVEQDSPYILTSDDFFQTGFIRIEQEKIPKQLLSFIYHSSETNLYYLSSNLIQQWFHTMILVNQTCAIAKRFLTGDGSHITCLIKQQSNHTNSLPSENNITFAALRLPPCLSLSDSLQTNLEDEDKSCIIDAFSSTFLSDNKKTATDTIHIDYEQYSFAFLVQRWPKALLDNYYTDSKRNCQRKWPSKYHLNIIIKKPLLLIPSQIDHQWKTNFDLIEQSLFELMNESTICFYVLCQQLLCQTIEQRPYIKHCFLNYCEKYGLPFSNHREHSNDNIHEMMVHFLKEIHLQLTNKFLPNHFNHQVNLYETTDSYNQWTAHLNQCLNDRIRIPTPSSTITISNRPVIMEFLFHFIDQLYQTFHIKRSQFHLNEHVLLDLHKQLCEKLSNDTNNNNSTTLQKFITHLLNNQQLVEQIQTNLTYDFETNAELVHTCLNQVRKADSSLIFHYTWTIYIQYLHTYYNVLWNI</sequence>
<dbReference type="OrthoDB" id="9994813at2759"/>
<evidence type="ECO:0000313" key="2">
    <source>
        <dbReference type="EMBL" id="CAF0869023.1"/>
    </source>
</evidence>
<evidence type="ECO:0000313" key="3">
    <source>
        <dbReference type="Proteomes" id="UP000663852"/>
    </source>
</evidence>
<feature type="region of interest" description="Disordered" evidence="1">
    <location>
        <begin position="100"/>
        <end position="137"/>
    </location>
</feature>
<gene>
    <name evidence="2" type="ORF">EDS130_LOCUS8192</name>
</gene>
<dbReference type="EMBL" id="CAJNOJ010000026">
    <property type="protein sequence ID" value="CAF0869023.1"/>
    <property type="molecule type" value="Genomic_DNA"/>
</dbReference>
<dbReference type="Gene3D" id="1.10.1410.40">
    <property type="match status" value="1"/>
</dbReference>
<protein>
    <submittedName>
        <fullName evidence="2">Uncharacterized protein</fullName>
    </submittedName>
</protein>
<accession>A0A813X1C3</accession>